<name>A0A9J5W9G1_SOLCO</name>
<accession>A0A9J5W9G1</accession>
<comment type="caution">
    <text evidence="1">The sequence shown here is derived from an EMBL/GenBank/DDBJ whole genome shotgun (WGS) entry which is preliminary data.</text>
</comment>
<evidence type="ECO:0000313" key="1">
    <source>
        <dbReference type="EMBL" id="KAG5571959.1"/>
    </source>
</evidence>
<proteinExistence type="predicted"/>
<protein>
    <submittedName>
        <fullName evidence="1">Uncharacterized protein</fullName>
    </submittedName>
</protein>
<reference evidence="1 2" key="1">
    <citation type="submission" date="2020-09" db="EMBL/GenBank/DDBJ databases">
        <title>De no assembly of potato wild relative species, Solanum commersonii.</title>
        <authorList>
            <person name="Cho K."/>
        </authorList>
    </citation>
    <scope>NUCLEOTIDE SEQUENCE [LARGE SCALE GENOMIC DNA]</scope>
    <source>
        <strain evidence="1">LZ3.2</strain>
        <tissue evidence="1">Leaf</tissue>
    </source>
</reference>
<gene>
    <name evidence="1" type="ORF">H5410_061725</name>
</gene>
<dbReference type="EMBL" id="JACXVP010000012">
    <property type="protein sequence ID" value="KAG5571959.1"/>
    <property type="molecule type" value="Genomic_DNA"/>
</dbReference>
<keyword evidence="2" id="KW-1185">Reference proteome</keyword>
<organism evidence="1 2">
    <name type="scientific">Solanum commersonii</name>
    <name type="common">Commerson's wild potato</name>
    <name type="synonym">Commerson's nightshade</name>
    <dbReference type="NCBI Taxonomy" id="4109"/>
    <lineage>
        <taxon>Eukaryota</taxon>
        <taxon>Viridiplantae</taxon>
        <taxon>Streptophyta</taxon>
        <taxon>Embryophyta</taxon>
        <taxon>Tracheophyta</taxon>
        <taxon>Spermatophyta</taxon>
        <taxon>Magnoliopsida</taxon>
        <taxon>eudicotyledons</taxon>
        <taxon>Gunneridae</taxon>
        <taxon>Pentapetalae</taxon>
        <taxon>asterids</taxon>
        <taxon>lamiids</taxon>
        <taxon>Solanales</taxon>
        <taxon>Solanaceae</taxon>
        <taxon>Solanoideae</taxon>
        <taxon>Solaneae</taxon>
        <taxon>Solanum</taxon>
    </lineage>
</organism>
<evidence type="ECO:0000313" key="2">
    <source>
        <dbReference type="Proteomes" id="UP000824120"/>
    </source>
</evidence>
<dbReference type="Proteomes" id="UP000824120">
    <property type="component" value="Chromosome 12"/>
</dbReference>
<sequence>MARDLNSQLRELEKFIWSFIQNCWKTLHFTTTLNYASLTSKFGDLLQAWNNTNAIRERIQSTLYLYTILIARLSEREILVTLLNQNTNTMFIEVEGLTTFGCGLAVIKYIGKNIGRRSTNKVEFEASKFGMDWCTENGLTNLILELDSLLLSLRFLGAISCLGGSL</sequence>
<dbReference type="AlphaFoldDB" id="A0A9J5W9G1"/>